<keyword evidence="6" id="KW-1185">Reference proteome</keyword>
<evidence type="ECO:0000313" key="5">
    <source>
        <dbReference type="EMBL" id="RDI73646.1"/>
    </source>
</evidence>
<dbReference type="SMART" id="SM00650">
    <property type="entry name" value="rADc"/>
    <property type="match status" value="1"/>
</dbReference>
<dbReference type="Pfam" id="PF13649">
    <property type="entry name" value="Methyltransf_25"/>
    <property type="match status" value="1"/>
</dbReference>
<dbReference type="Gene3D" id="3.40.50.150">
    <property type="entry name" value="Vaccinia Virus protein VP39"/>
    <property type="match status" value="1"/>
</dbReference>
<evidence type="ECO:0000256" key="2">
    <source>
        <dbReference type="ARBA" id="ARBA00022679"/>
    </source>
</evidence>
<feature type="domain" description="Ribosomal RNA adenine methylase transferase N-terminal" evidence="4">
    <location>
        <begin position="76"/>
        <end position="219"/>
    </location>
</feature>
<keyword evidence="2 5" id="KW-0808">Transferase</keyword>
<evidence type="ECO:0000256" key="1">
    <source>
        <dbReference type="ARBA" id="ARBA00022603"/>
    </source>
</evidence>
<dbReference type="PANTHER" id="PTHR43591">
    <property type="entry name" value="METHYLTRANSFERASE"/>
    <property type="match status" value="1"/>
</dbReference>
<dbReference type="InterPro" id="IPR029063">
    <property type="entry name" value="SAM-dependent_MTases_sf"/>
</dbReference>
<organism evidence="5 6">
    <name type="scientific">Gaiella occulta</name>
    <dbReference type="NCBI Taxonomy" id="1002870"/>
    <lineage>
        <taxon>Bacteria</taxon>
        <taxon>Bacillati</taxon>
        <taxon>Actinomycetota</taxon>
        <taxon>Thermoleophilia</taxon>
        <taxon>Gaiellales</taxon>
        <taxon>Gaiellaceae</taxon>
        <taxon>Gaiella</taxon>
    </lineage>
</organism>
<proteinExistence type="predicted"/>
<reference evidence="5 6" key="1">
    <citation type="submission" date="2018-07" db="EMBL/GenBank/DDBJ databases">
        <title>High-quality-draft genome sequence of Gaiella occulta.</title>
        <authorList>
            <person name="Severino R."/>
            <person name="Froufe H.J.C."/>
            <person name="Rainey F.A."/>
            <person name="Barroso C."/>
            <person name="Albuquerque L."/>
            <person name="Lobo-Da-Cunha A."/>
            <person name="Da Costa M.S."/>
            <person name="Egas C."/>
        </authorList>
    </citation>
    <scope>NUCLEOTIDE SEQUENCE [LARGE SCALE GENOMIC DNA]</scope>
    <source>
        <strain evidence="5 6">F2-233</strain>
    </source>
</reference>
<accession>A0A7M2YU96</accession>
<dbReference type="AlphaFoldDB" id="A0A7M2YU96"/>
<comment type="caution">
    <text evidence="5">The sequence shown here is derived from an EMBL/GenBank/DDBJ whole genome shotgun (WGS) entry which is preliminary data.</text>
</comment>
<keyword evidence="3" id="KW-0949">S-adenosyl-L-methionine</keyword>
<dbReference type="InterPro" id="IPR020598">
    <property type="entry name" value="rRNA_Ade_methylase_Trfase_N"/>
</dbReference>
<evidence type="ECO:0000313" key="6">
    <source>
        <dbReference type="Proteomes" id="UP000254134"/>
    </source>
</evidence>
<protein>
    <submittedName>
        <fullName evidence="5">Methyltransferase domain-containing protein</fullName>
    </submittedName>
</protein>
<name>A0A7M2YU96_9ACTN</name>
<dbReference type="InterPro" id="IPR041698">
    <property type="entry name" value="Methyltransf_25"/>
</dbReference>
<evidence type="ECO:0000256" key="3">
    <source>
        <dbReference type="ARBA" id="ARBA00022691"/>
    </source>
</evidence>
<dbReference type="PANTHER" id="PTHR43591:SF24">
    <property type="entry name" value="2-METHOXY-6-POLYPRENYL-1,4-BENZOQUINOL METHYLASE, MITOCHONDRIAL"/>
    <property type="match status" value="1"/>
</dbReference>
<evidence type="ECO:0000259" key="4">
    <source>
        <dbReference type="SMART" id="SM00650"/>
    </source>
</evidence>
<sequence>MQHAVVLSAAAVGRPGPARGLLSLFIAETEGFTVNEKVITALPRPSRAYAPAPTPAWVERVDSWESVADSPAFVGFAKRILELAAPQPHDVAVDLGCGTGLLALPLAELTSRVSAVDYSKTMLARLADRAQAGRLENLDPVHADLRELPLEDESATVVVSNYAFHHLADEGKELALSEARRVLRPGGRLVVCDMMFALSLAPRDRAIITSKVVAIARKGPGGILRLARNAGRVAAGRWEHPSPPQRWREMLEGRSFTAVTVEPIEHEAGIACARRPLRRAS</sequence>
<dbReference type="GO" id="GO:0000179">
    <property type="term" value="F:rRNA (adenine-N6,N6-)-dimethyltransferase activity"/>
    <property type="evidence" value="ECO:0007669"/>
    <property type="project" value="InterPro"/>
</dbReference>
<dbReference type="Proteomes" id="UP000254134">
    <property type="component" value="Unassembled WGS sequence"/>
</dbReference>
<dbReference type="OrthoDB" id="6064711at2"/>
<keyword evidence="1 5" id="KW-0489">Methyltransferase</keyword>
<dbReference type="EMBL" id="QQZY01000007">
    <property type="protein sequence ID" value="RDI73646.1"/>
    <property type="molecule type" value="Genomic_DNA"/>
</dbReference>
<dbReference type="SUPFAM" id="SSF53335">
    <property type="entry name" value="S-adenosyl-L-methionine-dependent methyltransferases"/>
    <property type="match status" value="1"/>
</dbReference>
<reference evidence="6" key="2">
    <citation type="journal article" date="2019" name="MicrobiologyOpen">
        <title>High-quality draft genome sequence of Gaiella occulta isolated from a 150 meter deep mineral water borehole and comparison with the genome sequences of other deep-branching lineages of the phylum Actinobacteria.</title>
        <authorList>
            <person name="Severino R."/>
            <person name="Froufe H.J.C."/>
            <person name="Barroso C."/>
            <person name="Albuquerque L."/>
            <person name="Lobo-da-Cunha A."/>
            <person name="da Costa M.S."/>
            <person name="Egas C."/>
        </authorList>
    </citation>
    <scope>NUCLEOTIDE SEQUENCE [LARGE SCALE GENOMIC DNA]</scope>
    <source>
        <strain evidence="6">F2-233</strain>
    </source>
</reference>
<gene>
    <name evidence="5" type="ORF">Gocc_2559</name>
</gene>
<dbReference type="CDD" id="cd02440">
    <property type="entry name" value="AdoMet_MTases"/>
    <property type="match status" value="1"/>
</dbReference>